<feature type="transmembrane region" description="Helical" evidence="5">
    <location>
        <begin position="74"/>
        <end position="93"/>
    </location>
</feature>
<dbReference type="InterPro" id="IPR036179">
    <property type="entry name" value="Ig-like_dom_sf"/>
</dbReference>
<feature type="domain" description="Immunoglobulin V-set" evidence="6">
    <location>
        <begin position="13"/>
        <end position="70"/>
    </location>
</feature>
<protein>
    <recommendedName>
        <fullName evidence="6">Immunoglobulin V-set domain-containing protein</fullName>
    </recommendedName>
</protein>
<evidence type="ECO:0000256" key="5">
    <source>
        <dbReference type="SAM" id="Phobius"/>
    </source>
</evidence>
<keyword evidence="3" id="KW-0393">Immunoglobulin domain</keyword>
<evidence type="ECO:0000256" key="4">
    <source>
        <dbReference type="SAM" id="MobiDB-lite"/>
    </source>
</evidence>
<keyword evidence="5" id="KW-1133">Transmembrane helix</keyword>
<reference evidence="7" key="2">
    <citation type="submission" date="2025-09" db="UniProtKB">
        <authorList>
            <consortium name="Ensembl"/>
        </authorList>
    </citation>
    <scope>IDENTIFICATION</scope>
</reference>
<organism evidence="7 8">
    <name type="scientific">Amphilophus citrinellus</name>
    <name type="common">Midas cichlid</name>
    <name type="synonym">Cichlasoma citrinellum</name>
    <dbReference type="NCBI Taxonomy" id="61819"/>
    <lineage>
        <taxon>Eukaryota</taxon>
        <taxon>Metazoa</taxon>
        <taxon>Chordata</taxon>
        <taxon>Craniata</taxon>
        <taxon>Vertebrata</taxon>
        <taxon>Euteleostomi</taxon>
        <taxon>Actinopterygii</taxon>
        <taxon>Neopterygii</taxon>
        <taxon>Teleostei</taxon>
        <taxon>Neoteleostei</taxon>
        <taxon>Acanthomorphata</taxon>
        <taxon>Ovalentaria</taxon>
        <taxon>Cichlomorphae</taxon>
        <taxon>Cichliformes</taxon>
        <taxon>Cichlidae</taxon>
        <taxon>New World cichlids</taxon>
        <taxon>Cichlasomatinae</taxon>
        <taxon>Heroini</taxon>
        <taxon>Amphilophus</taxon>
    </lineage>
</organism>
<dbReference type="GO" id="GO:0050852">
    <property type="term" value="P:T cell receptor signaling pathway"/>
    <property type="evidence" value="ECO:0007669"/>
    <property type="project" value="TreeGrafter"/>
</dbReference>
<comment type="subcellular location">
    <subcellularLocation>
        <location evidence="1">Membrane</location>
    </subcellularLocation>
</comment>
<sequence length="118" mass="13378">MSQTPQATRDDLRGQNQRYSGRTSVRSDALDSGDFSLTLRNPQLTDSGSYTCSITDRRGEQRLRDIHLQVKGQLLFLATILILALVFWMKMLLSFTAQSRRLSLDEPHVALELRVADP</sequence>
<dbReference type="Proteomes" id="UP000261340">
    <property type="component" value="Unplaced"/>
</dbReference>
<reference evidence="7" key="1">
    <citation type="submission" date="2025-08" db="UniProtKB">
        <authorList>
            <consortium name="Ensembl"/>
        </authorList>
    </citation>
    <scope>IDENTIFICATION</scope>
</reference>
<dbReference type="InterPro" id="IPR013106">
    <property type="entry name" value="Ig_V-set"/>
</dbReference>
<feature type="region of interest" description="Disordered" evidence="4">
    <location>
        <begin position="1"/>
        <end position="34"/>
    </location>
</feature>
<accession>A0A3Q0RTL0</accession>
<evidence type="ECO:0000256" key="1">
    <source>
        <dbReference type="ARBA" id="ARBA00004370"/>
    </source>
</evidence>
<dbReference type="InterPro" id="IPR050504">
    <property type="entry name" value="IgSF_BTN/MOG"/>
</dbReference>
<evidence type="ECO:0000256" key="3">
    <source>
        <dbReference type="ARBA" id="ARBA00023319"/>
    </source>
</evidence>
<evidence type="ECO:0000259" key="6">
    <source>
        <dbReference type="Pfam" id="PF07686"/>
    </source>
</evidence>
<dbReference type="GO" id="GO:0005102">
    <property type="term" value="F:signaling receptor binding"/>
    <property type="evidence" value="ECO:0007669"/>
    <property type="project" value="TreeGrafter"/>
</dbReference>
<dbReference type="GeneTree" id="ENSGT01140000286455"/>
<evidence type="ECO:0000313" key="8">
    <source>
        <dbReference type="Proteomes" id="UP000261340"/>
    </source>
</evidence>
<dbReference type="PANTHER" id="PTHR24100">
    <property type="entry name" value="BUTYROPHILIN"/>
    <property type="match status" value="1"/>
</dbReference>
<keyword evidence="8" id="KW-1185">Reference proteome</keyword>
<proteinExistence type="predicted"/>
<dbReference type="Pfam" id="PF07686">
    <property type="entry name" value="V-set"/>
    <property type="match status" value="1"/>
</dbReference>
<evidence type="ECO:0000313" key="7">
    <source>
        <dbReference type="Ensembl" id="ENSACIP00000013752.1"/>
    </source>
</evidence>
<dbReference type="AlphaFoldDB" id="A0A3Q0RTL0"/>
<dbReference type="GO" id="GO:0001817">
    <property type="term" value="P:regulation of cytokine production"/>
    <property type="evidence" value="ECO:0007669"/>
    <property type="project" value="TreeGrafter"/>
</dbReference>
<dbReference type="GO" id="GO:0009897">
    <property type="term" value="C:external side of plasma membrane"/>
    <property type="evidence" value="ECO:0007669"/>
    <property type="project" value="TreeGrafter"/>
</dbReference>
<name>A0A3Q0RTL0_AMPCI</name>
<keyword evidence="2 5" id="KW-0472">Membrane</keyword>
<evidence type="ECO:0000256" key="2">
    <source>
        <dbReference type="ARBA" id="ARBA00023136"/>
    </source>
</evidence>
<dbReference type="InterPro" id="IPR013783">
    <property type="entry name" value="Ig-like_fold"/>
</dbReference>
<feature type="compositionally biased region" description="Polar residues" evidence="4">
    <location>
        <begin position="14"/>
        <end position="26"/>
    </location>
</feature>
<dbReference type="SUPFAM" id="SSF48726">
    <property type="entry name" value="Immunoglobulin"/>
    <property type="match status" value="1"/>
</dbReference>
<keyword evidence="5" id="KW-0812">Transmembrane</keyword>
<dbReference type="Gene3D" id="2.60.40.10">
    <property type="entry name" value="Immunoglobulins"/>
    <property type="match status" value="1"/>
</dbReference>
<dbReference type="Ensembl" id="ENSACIT00000014122.1">
    <property type="protein sequence ID" value="ENSACIP00000013752.1"/>
    <property type="gene ID" value="ENSACIG00000010699.1"/>
</dbReference>